<dbReference type="InterPro" id="IPR003673">
    <property type="entry name" value="CoA-Trfase_fam_III"/>
</dbReference>
<reference evidence="3" key="1">
    <citation type="journal article" date="2019" name="Int. J. Syst. Evol. Microbiol.">
        <title>The Global Catalogue of Microorganisms (GCM) 10K type strain sequencing project: providing services to taxonomists for standard genome sequencing and annotation.</title>
        <authorList>
            <consortium name="The Broad Institute Genomics Platform"/>
            <consortium name="The Broad Institute Genome Sequencing Center for Infectious Disease"/>
            <person name="Wu L."/>
            <person name="Ma J."/>
        </authorList>
    </citation>
    <scope>NUCLEOTIDE SEQUENCE [LARGE SCALE GENOMIC DNA]</scope>
    <source>
        <strain evidence="3">ICMP 19430</strain>
    </source>
</reference>
<dbReference type="PANTHER" id="PTHR48207">
    <property type="entry name" value="SUCCINATE--HYDROXYMETHYLGLUTARATE COA-TRANSFERASE"/>
    <property type="match status" value="1"/>
</dbReference>
<dbReference type="Gene3D" id="3.30.1540.10">
    <property type="entry name" value="formyl-coa transferase, domain 3"/>
    <property type="match status" value="1"/>
</dbReference>
<gene>
    <name evidence="2" type="ORF">ACFQS9_04835</name>
</gene>
<dbReference type="Proteomes" id="UP001596484">
    <property type="component" value="Unassembled WGS sequence"/>
</dbReference>
<sequence length="400" mass="42332">MSTTAMIDKPLDGVRVVDFGQFIAAPAATQSLVDLGADVIKVEPVHGESARGIGPHGDAMVQNYNRGKRAIALDLKDPRGQEIARRLIAGADIVVQNLRPGVMDSMGLGAEAMRTAHPHLVYATVSGFGLHGPSRNRAGLDIAAQAESGLMWVTGERDREPQKVGAQIVDAATGYVCAQAILAAYIRRLRTGEGDTVEVSLLEVALHLQTPNWGAYLATGVEPTRMGNGQPTVAPAADIMPTRDGSVVVSAYSEVHFRRLCRLLGRPELADDPRFADNPSRVRNRPALLAELHAAFATMTSDEAMDMLTGNGVVAGRINTYPEALRSPDVEASGLFLEVSRPDGVPATALGTPWHLESVPKAPTAGAPDLGQHTAELLAELGYPGDTVDALATDGVVVRR</sequence>
<accession>A0ABW2RTS1</accession>
<dbReference type="PANTHER" id="PTHR48207:SF3">
    <property type="entry name" value="SUCCINATE--HYDROXYMETHYLGLUTARATE COA-TRANSFERASE"/>
    <property type="match status" value="1"/>
</dbReference>
<dbReference type="Gene3D" id="3.40.50.10540">
    <property type="entry name" value="Crotonobetainyl-coa:carnitine coa-transferase, domain 1"/>
    <property type="match status" value="1"/>
</dbReference>
<keyword evidence="3" id="KW-1185">Reference proteome</keyword>
<dbReference type="InterPro" id="IPR023606">
    <property type="entry name" value="CoA-Trfase_III_dom_1_sf"/>
</dbReference>
<keyword evidence="1 2" id="KW-0808">Transferase</keyword>
<evidence type="ECO:0000313" key="2">
    <source>
        <dbReference type="EMBL" id="MFC7447215.1"/>
    </source>
</evidence>
<dbReference type="EMBL" id="JBHTCS010000009">
    <property type="protein sequence ID" value="MFC7447215.1"/>
    <property type="molecule type" value="Genomic_DNA"/>
</dbReference>
<organism evidence="2 3">
    <name type="scientific">Rhodococcus daqingensis</name>
    <dbReference type="NCBI Taxonomy" id="2479363"/>
    <lineage>
        <taxon>Bacteria</taxon>
        <taxon>Bacillati</taxon>
        <taxon>Actinomycetota</taxon>
        <taxon>Actinomycetes</taxon>
        <taxon>Mycobacteriales</taxon>
        <taxon>Nocardiaceae</taxon>
        <taxon>Rhodococcus</taxon>
    </lineage>
</organism>
<comment type="caution">
    <text evidence="2">The sequence shown here is derived from an EMBL/GenBank/DDBJ whole genome shotgun (WGS) entry which is preliminary data.</text>
</comment>
<dbReference type="SUPFAM" id="SSF89796">
    <property type="entry name" value="CoA-transferase family III (CaiB/BaiF)"/>
    <property type="match status" value="1"/>
</dbReference>
<evidence type="ECO:0000313" key="3">
    <source>
        <dbReference type="Proteomes" id="UP001596484"/>
    </source>
</evidence>
<dbReference type="InterPro" id="IPR044855">
    <property type="entry name" value="CoA-Trfase_III_dom3_sf"/>
</dbReference>
<dbReference type="RefSeq" id="WP_378402133.1">
    <property type="nucleotide sequence ID" value="NZ_JBHTCS010000009.1"/>
</dbReference>
<dbReference type="GO" id="GO:0016740">
    <property type="term" value="F:transferase activity"/>
    <property type="evidence" value="ECO:0007669"/>
    <property type="project" value="UniProtKB-KW"/>
</dbReference>
<protein>
    <submittedName>
        <fullName evidence="2">CaiB/BaiF CoA transferase family protein</fullName>
    </submittedName>
</protein>
<dbReference type="Pfam" id="PF02515">
    <property type="entry name" value="CoA_transf_3"/>
    <property type="match status" value="1"/>
</dbReference>
<proteinExistence type="predicted"/>
<dbReference type="InterPro" id="IPR050483">
    <property type="entry name" value="CoA-transferase_III_domain"/>
</dbReference>
<evidence type="ECO:0000256" key="1">
    <source>
        <dbReference type="ARBA" id="ARBA00022679"/>
    </source>
</evidence>
<name>A0ABW2RTS1_9NOCA</name>